<evidence type="ECO:0000313" key="1">
    <source>
        <dbReference type="EMBL" id="KAF0496874.1"/>
    </source>
</evidence>
<evidence type="ECO:0000313" key="2">
    <source>
        <dbReference type="Proteomes" id="UP000439903"/>
    </source>
</evidence>
<organism evidence="1 2">
    <name type="scientific">Gigaspora margarita</name>
    <dbReference type="NCBI Taxonomy" id="4874"/>
    <lineage>
        <taxon>Eukaryota</taxon>
        <taxon>Fungi</taxon>
        <taxon>Fungi incertae sedis</taxon>
        <taxon>Mucoromycota</taxon>
        <taxon>Glomeromycotina</taxon>
        <taxon>Glomeromycetes</taxon>
        <taxon>Diversisporales</taxon>
        <taxon>Gigasporaceae</taxon>
        <taxon>Gigaspora</taxon>
    </lineage>
</organism>
<accession>A0A8H4AHQ7</accession>
<dbReference type="AlphaFoldDB" id="A0A8H4AHQ7"/>
<gene>
    <name evidence="1" type="ORF">F8M41_020905</name>
</gene>
<sequence>MEFPKVSDISIFLLETKVSKVQYVGAYLVAISALFEDKLVIPTEKHISGPNGHGPVDFALVSSQTSEVVCVIEVKAKDFLQGVAQNTVQCESVLMKGRKNVLGIITDSEKWYFLKCSLGSDGKPNFSLSRPFSHRIWR</sequence>
<proteinExistence type="predicted"/>
<protein>
    <submittedName>
        <fullName evidence="1">Uncharacterized protein</fullName>
    </submittedName>
</protein>
<dbReference type="OrthoDB" id="2414517at2759"/>
<keyword evidence="2" id="KW-1185">Reference proteome</keyword>
<dbReference type="Proteomes" id="UP000439903">
    <property type="component" value="Unassembled WGS sequence"/>
</dbReference>
<name>A0A8H4AHQ7_GIGMA</name>
<comment type="caution">
    <text evidence="1">The sequence shown here is derived from an EMBL/GenBank/DDBJ whole genome shotgun (WGS) entry which is preliminary data.</text>
</comment>
<reference evidence="1 2" key="1">
    <citation type="journal article" date="2019" name="Environ. Microbiol.">
        <title>At the nexus of three kingdoms: the genome of the mycorrhizal fungus Gigaspora margarita provides insights into plant, endobacterial and fungal interactions.</title>
        <authorList>
            <person name="Venice F."/>
            <person name="Ghignone S."/>
            <person name="Salvioli di Fossalunga A."/>
            <person name="Amselem J."/>
            <person name="Novero M."/>
            <person name="Xianan X."/>
            <person name="Sedzielewska Toro K."/>
            <person name="Morin E."/>
            <person name="Lipzen A."/>
            <person name="Grigoriev I.V."/>
            <person name="Henrissat B."/>
            <person name="Martin F.M."/>
            <person name="Bonfante P."/>
        </authorList>
    </citation>
    <scope>NUCLEOTIDE SEQUENCE [LARGE SCALE GENOMIC DNA]</scope>
    <source>
        <strain evidence="1 2">BEG34</strain>
    </source>
</reference>
<dbReference type="EMBL" id="WTPW01000593">
    <property type="protein sequence ID" value="KAF0496874.1"/>
    <property type="molecule type" value="Genomic_DNA"/>
</dbReference>